<accession>A0A484MGG5</accession>
<reference evidence="1 2" key="1">
    <citation type="submission" date="2018-04" db="EMBL/GenBank/DDBJ databases">
        <authorList>
            <person name="Vogel A."/>
        </authorList>
    </citation>
    <scope>NUCLEOTIDE SEQUENCE [LARGE SCALE GENOMIC DNA]</scope>
</reference>
<dbReference type="Proteomes" id="UP000595140">
    <property type="component" value="Unassembled WGS sequence"/>
</dbReference>
<dbReference type="AlphaFoldDB" id="A0A484MGG5"/>
<proteinExistence type="predicted"/>
<gene>
    <name evidence="1" type="ORF">CCAM_LOCUS29641</name>
</gene>
<evidence type="ECO:0000313" key="1">
    <source>
        <dbReference type="EMBL" id="VFQ87865.1"/>
    </source>
</evidence>
<evidence type="ECO:0000313" key="2">
    <source>
        <dbReference type="Proteomes" id="UP000595140"/>
    </source>
</evidence>
<name>A0A484MGG5_9ASTE</name>
<organism evidence="1 2">
    <name type="scientific">Cuscuta campestris</name>
    <dbReference type="NCBI Taxonomy" id="132261"/>
    <lineage>
        <taxon>Eukaryota</taxon>
        <taxon>Viridiplantae</taxon>
        <taxon>Streptophyta</taxon>
        <taxon>Embryophyta</taxon>
        <taxon>Tracheophyta</taxon>
        <taxon>Spermatophyta</taxon>
        <taxon>Magnoliopsida</taxon>
        <taxon>eudicotyledons</taxon>
        <taxon>Gunneridae</taxon>
        <taxon>Pentapetalae</taxon>
        <taxon>asterids</taxon>
        <taxon>lamiids</taxon>
        <taxon>Solanales</taxon>
        <taxon>Convolvulaceae</taxon>
        <taxon>Cuscuteae</taxon>
        <taxon>Cuscuta</taxon>
        <taxon>Cuscuta subgen. Grammica</taxon>
        <taxon>Cuscuta sect. Cleistogrammica</taxon>
    </lineage>
</organism>
<protein>
    <submittedName>
        <fullName evidence="1">Uncharacterized protein</fullName>
    </submittedName>
</protein>
<sequence length="121" mass="13219">MIRTDIGLDEIYIYLRNCSFIILTLKLSLDFPLSNQSLPFIFFFSFQIPRSPISTPPNTKKPPSSSFLKKPACTTVAVSLGVSILSAAPTAVTPTSQSAAASFNLLERHLSTQNVCHVSRS</sequence>
<keyword evidence="2" id="KW-1185">Reference proteome</keyword>
<dbReference type="EMBL" id="OOIL02003403">
    <property type="protein sequence ID" value="VFQ87865.1"/>
    <property type="molecule type" value="Genomic_DNA"/>
</dbReference>